<evidence type="ECO:0000256" key="4">
    <source>
        <dbReference type="ARBA" id="ARBA00023157"/>
    </source>
</evidence>
<evidence type="ECO:0000313" key="8">
    <source>
        <dbReference type="Proteomes" id="UP001488838"/>
    </source>
</evidence>
<evidence type="ECO:0000256" key="5">
    <source>
        <dbReference type="ARBA" id="ARBA00023180"/>
    </source>
</evidence>
<organism evidence="7 8">
    <name type="scientific">Myodes glareolus</name>
    <name type="common">Bank vole</name>
    <name type="synonym">Clethrionomys glareolus</name>
    <dbReference type="NCBI Taxonomy" id="447135"/>
    <lineage>
        <taxon>Eukaryota</taxon>
        <taxon>Metazoa</taxon>
        <taxon>Chordata</taxon>
        <taxon>Craniata</taxon>
        <taxon>Vertebrata</taxon>
        <taxon>Euteleostomi</taxon>
        <taxon>Mammalia</taxon>
        <taxon>Eutheria</taxon>
        <taxon>Euarchontoglires</taxon>
        <taxon>Glires</taxon>
        <taxon>Rodentia</taxon>
        <taxon>Myomorpha</taxon>
        <taxon>Muroidea</taxon>
        <taxon>Cricetidae</taxon>
        <taxon>Arvicolinae</taxon>
        <taxon>Myodes</taxon>
    </lineage>
</organism>
<dbReference type="GO" id="GO:0005576">
    <property type="term" value="C:extracellular region"/>
    <property type="evidence" value="ECO:0007669"/>
    <property type="project" value="UniProtKB-SubCell"/>
</dbReference>
<dbReference type="InterPro" id="IPR000753">
    <property type="entry name" value="Clusterin-like"/>
</dbReference>
<comment type="caution">
    <text evidence="7">The sequence shown here is derived from an EMBL/GenBank/DDBJ whole genome shotgun (WGS) entry which is preliminary data.</text>
</comment>
<evidence type="ECO:0000256" key="2">
    <source>
        <dbReference type="ARBA" id="ARBA00010069"/>
    </source>
</evidence>
<dbReference type="AlphaFoldDB" id="A0AAW0K6H7"/>
<comment type="subcellular location">
    <subcellularLocation>
        <location evidence="1">Secreted</location>
    </subcellularLocation>
</comment>
<keyword evidence="8" id="KW-1185">Reference proteome</keyword>
<feature type="compositionally biased region" description="Basic and acidic residues" evidence="6">
    <location>
        <begin position="98"/>
        <end position="107"/>
    </location>
</feature>
<feature type="region of interest" description="Disordered" evidence="6">
    <location>
        <begin position="53"/>
        <end position="107"/>
    </location>
</feature>
<keyword evidence="4" id="KW-1015">Disulfide bond</keyword>
<keyword evidence="3" id="KW-0964">Secreted</keyword>
<name>A0AAW0K6H7_MYOGA</name>
<keyword evidence="5" id="KW-0325">Glycoprotein</keyword>
<feature type="region of interest" description="Disordered" evidence="6">
    <location>
        <begin position="1"/>
        <end position="41"/>
    </location>
</feature>
<dbReference type="Pfam" id="PF01093">
    <property type="entry name" value="Clusterin"/>
    <property type="match status" value="1"/>
</dbReference>
<dbReference type="Proteomes" id="UP001488838">
    <property type="component" value="Unassembled WGS sequence"/>
</dbReference>
<evidence type="ECO:0000256" key="1">
    <source>
        <dbReference type="ARBA" id="ARBA00004613"/>
    </source>
</evidence>
<evidence type="ECO:0000256" key="3">
    <source>
        <dbReference type="ARBA" id="ARBA00022525"/>
    </source>
</evidence>
<sequence length="159" mass="17749">MTRRRSEEPPPSYSSAFLRGPGGSTQLPAAGSSLGVSRSRRPGVRVWAPALHRPFPFLGPSRPSTSSDLGLLRPQPTPPRYRHRRREITSGVTPHPAAEVRETDTGGEVKKALNGARQMKIMMERRETEHAQLMKTLKKCKEEKQVPSLKTTVLKHVRL</sequence>
<comment type="similarity">
    <text evidence="2">Belongs to the clusterin family.</text>
</comment>
<gene>
    <name evidence="7" type="ORF">U0070_022784</name>
</gene>
<evidence type="ECO:0000313" key="7">
    <source>
        <dbReference type="EMBL" id="KAK7834813.1"/>
    </source>
</evidence>
<dbReference type="EMBL" id="JBBHLL010000003">
    <property type="protein sequence ID" value="KAK7834813.1"/>
    <property type="molecule type" value="Genomic_DNA"/>
</dbReference>
<accession>A0AAW0K6H7</accession>
<proteinExistence type="inferred from homology"/>
<protein>
    <submittedName>
        <fullName evidence="7">Uncharacterized protein</fullName>
    </submittedName>
</protein>
<reference evidence="7 8" key="1">
    <citation type="journal article" date="2023" name="bioRxiv">
        <title>Conserved and derived expression patterns and positive selection on dental genes reveal complex evolutionary context of ever-growing rodent molars.</title>
        <authorList>
            <person name="Calamari Z.T."/>
            <person name="Song A."/>
            <person name="Cohen E."/>
            <person name="Akter M."/>
            <person name="Roy R.D."/>
            <person name="Hallikas O."/>
            <person name="Christensen M.M."/>
            <person name="Li P."/>
            <person name="Marangoni P."/>
            <person name="Jernvall J."/>
            <person name="Klein O.D."/>
        </authorList>
    </citation>
    <scope>NUCLEOTIDE SEQUENCE [LARGE SCALE GENOMIC DNA]</scope>
    <source>
        <strain evidence="7">V071</strain>
    </source>
</reference>
<evidence type="ECO:0000256" key="6">
    <source>
        <dbReference type="SAM" id="MobiDB-lite"/>
    </source>
</evidence>